<name>A0A511IZS6_9ENTE</name>
<dbReference type="Proteomes" id="UP000321830">
    <property type="component" value="Unassembled WGS sequence"/>
</dbReference>
<accession>A0A511IZS6</accession>
<evidence type="ECO:0000313" key="1">
    <source>
        <dbReference type="EMBL" id="GEL90909.1"/>
    </source>
</evidence>
<dbReference type="EMBL" id="BJWF01000001">
    <property type="protein sequence ID" value="GEL90909.1"/>
    <property type="molecule type" value="Genomic_DNA"/>
</dbReference>
<gene>
    <name evidence="1" type="ORF">EVI01_02460</name>
</gene>
<proteinExistence type="predicted"/>
<organism evidence="1 2">
    <name type="scientific">Enterococcus villorum</name>
    <dbReference type="NCBI Taxonomy" id="112904"/>
    <lineage>
        <taxon>Bacteria</taxon>
        <taxon>Bacillati</taxon>
        <taxon>Bacillota</taxon>
        <taxon>Bacilli</taxon>
        <taxon>Lactobacillales</taxon>
        <taxon>Enterococcaceae</taxon>
        <taxon>Enterococcus</taxon>
    </lineage>
</organism>
<protein>
    <submittedName>
        <fullName evidence="1">Uncharacterized protein</fullName>
    </submittedName>
</protein>
<sequence length="234" mass="27492">MWNPDEVNPALKRGKYTIRSKAERKELLMKYTHELREMKISNRTQFSEKNRVRKSTFKDWVKKKPELIELEKKTYSKYKTYTDIMGETANGLRYFSINNPVKEELNDSKGQETIEKVIQKSENSGLNEAQRLNKMSNLLGTNLNNQLSTSNINNEVINSTFREQPNIQNKKERLERVIGEIKRKLDQSAKMSNEQINPAQRSMMNQRIDSASFSLVKKQKTALETRRFTSDYSR</sequence>
<comment type="caution">
    <text evidence="1">The sequence shown here is derived from an EMBL/GenBank/DDBJ whole genome shotgun (WGS) entry which is preliminary data.</text>
</comment>
<dbReference type="AlphaFoldDB" id="A0A511IZS6"/>
<evidence type="ECO:0000313" key="2">
    <source>
        <dbReference type="Proteomes" id="UP000321830"/>
    </source>
</evidence>
<reference evidence="1 2" key="1">
    <citation type="submission" date="2019-07" db="EMBL/GenBank/DDBJ databases">
        <title>Whole genome shotgun sequence of Enterococcus villorum NBRC 100699.</title>
        <authorList>
            <person name="Hosoyama A."/>
            <person name="Uohara A."/>
            <person name="Ohji S."/>
            <person name="Ichikawa N."/>
        </authorList>
    </citation>
    <scope>NUCLEOTIDE SEQUENCE [LARGE SCALE GENOMIC DNA]</scope>
    <source>
        <strain evidence="1 2">NBRC 100699</strain>
    </source>
</reference>